<dbReference type="InterPro" id="IPR001128">
    <property type="entry name" value="Cyt_P450"/>
</dbReference>
<organism evidence="15 16">
    <name type="scientific">Hermetia illucens</name>
    <name type="common">Black soldier fly</name>
    <dbReference type="NCBI Taxonomy" id="343691"/>
    <lineage>
        <taxon>Eukaryota</taxon>
        <taxon>Metazoa</taxon>
        <taxon>Ecdysozoa</taxon>
        <taxon>Arthropoda</taxon>
        <taxon>Hexapoda</taxon>
        <taxon>Insecta</taxon>
        <taxon>Pterygota</taxon>
        <taxon>Neoptera</taxon>
        <taxon>Endopterygota</taxon>
        <taxon>Diptera</taxon>
        <taxon>Brachycera</taxon>
        <taxon>Stratiomyomorpha</taxon>
        <taxon>Stratiomyidae</taxon>
        <taxon>Hermetiinae</taxon>
        <taxon>Hermetia</taxon>
    </lineage>
</organism>
<feature type="binding site" description="axial binding residue" evidence="13">
    <location>
        <position position="449"/>
    </location>
    <ligand>
        <name>heme</name>
        <dbReference type="ChEBI" id="CHEBI:30413"/>
    </ligand>
    <ligandPart>
        <name>Fe</name>
        <dbReference type="ChEBI" id="CHEBI:18248"/>
    </ligandPart>
</feature>
<protein>
    <recommendedName>
        <fullName evidence="17">Cytochrome P450</fullName>
    </recommendedName>
</protein>
<dbReference type="Pfam" id="PF00067">
    <property type="entry name" value="p450"/>
    <property type="match status" value="1"/>
</dbReference>
<dbReference type="SUPFAM" id="SSF48264">
    <property type="entry name" value="Cytochrome P450"/>
    <property type="match status" value="1"/>
</dbReference>
<dbReference type="AlphaFoldDB" id="A0A7R8YNR6"/>
<dbReference type="GO" id="GO:0016705">
    <property type="term" value="F:oxidoreductase activity, acting on paired donors, with incorporation or reduction of molecular oxygen"/>
    <property type="evidence" value="ECO:0007669"/>
    <property type="project" value="InterPro"/>
</dbReference>
<comment type="subcellular location">
    <subcellularLocation>
        <location evidence="3">Endoplasmic reticulum membrane</location>
        <topology evidence="3">Peripheral membrane protein</topology>
    </subcellularLocation>
    <subcellularLocation>
        <location evidence="2">Microsome membrane</location>
        <topology evidence="2">Peripheral membrane protein</topology>
    </subcellularLocation>
</comment>
<evidence type="ECO:0000256" key="6">
    <source>
        <dbReference type="ARBA" id="ARBA00022723"/>
    </source>
</evidence>
<evidence type="ECO:0000256" key="4">
    <source>
        <dbReference type="ARBA" id="ARBA00010617"/>
    </source>
</evidence>
<reference evidence="15 16" key="1">
    <citation type="submission" date="2020-11" db="EMBL/GenBank/DDBJ databases">
        <authorList>
            <person name="Wallbank WR R."/>
            <person name="Pardo Diaz C."/>
            <person name="Kozak K."/>
            <person name="Martin S."/>
            <person name="Jiggins C."/>
            <person name="Moest M."/>
            <person name="Warren A I."/>
            <person name="Generalovic N T."/>
            <person name="Byers J.R.P. K."/>
            <person name="Montejo-Kovacevich G."/>
            <person name="Yen C E."/>
        </authorList>
    </citation>
    <scope>NUCLEOTIDE SEQUENCE [LARGE SCALE GENOMIC DNA]</scope>
</reference>
<evidence type="ECO:0008006" key="17">
    <source>
        <dbReference type="Google" id="ProtNLM"/>
    </source>
</evidence>
<keyword evidence="8" id="KW-0492">Microsome</keyword>
<gene>
    <name evidence="15" type="ORF">HERILL_LOCUS2759</name>
</gene>
<evidence type="ECO:0000256" key="7">
    <source>
        <dbReference type="ARBA" id="ARBA00022824"/>
    </source>
</evidence>
<dbReference type="GO" id="GO:0005506">
    <property type="term" value="F:iron ion binding"/>
    <property type="evidence" value="ECO:0007669"/>
    <property type="project" value="InterPro"/>
</dbReference>
<dbReference type="GO" id="GO:0004497">
    <property type="term" value="F:monooxygenase activity"/>
    <property type="evidence" value="ECO:0007669"/>
    <property type="project" value="UniProtKB-KW"/>
</dbReference>
<dbReference type="PROSITE" id="PS00086">
    <property type="entry name" value="CYTOCHROME_P450"/>
    <property type="match status" value="1"/>
</dbReference>
<evidence type="ECO:0000256" key="8">
    <source>
        <dbReference type="ARBA" id="ARBA00022848"/>
    </source>
</evidence>
<keyword evidence="5 13" id="KW-0349">Heme</keyword>
<dbReference type="Gene3D" id="1.10.630.10">
    <property type="entry name" value="Cytochrome P450"/>
    <property type="match status" value="1"/>
</dbReference>
<evidence type="ECO:0000256" key="1">
    <source>
        <dbReference type="ARBA" id="ARBA00001971"/>
    </source>
</evidence>
<evidence type="ECO:0000256" key="9">
    <source>
        <dbReference type="ARBA" id="ARBA00023002"/>
    </source>
</evidence>
<dbReference type="PRINTS" id="PR00463">
    <property type="entry name" value="EP450I"/>
</dbReference>
<dbReference type="InterPro" id="IPR002401">
    <property type="entry name" value="Cyt_P450_E_grp-I"/>
</dbReference>
<evidence type="ECO:0000256" key="5">
    <source>
        <dbReference type="ARBA" id="ARBA00022617"/>
    </source>
</evidence>
<sequence length="504" mass="57945">MFLVTLGLLLAAIFIIHQYIYGYWKRRGIPYIKPHLIYGNLKGFVNRNESFALSAANLYYKSEEPAVGVYLFFRPAILIRDADLAKKVLVTDFQNFYDRGVHSNEESSPVSANLFSLEGKNWKDLRANLTPTFTSGKLKKMMPEIELVGNRMEEYLENLIESGHSIIDMDEVATKYTNDVIVSIFFGLDVDSFKDNANIFAQCRDQINSKDFMINLTMATVFLYPKLFDFLKLYRFSNKFMNMMGDIIQKTIQNREENNIQRNDFLQMLMQLQKTGELEGEENGLSPISRKKVKLTMNQIVAQTLLFFIAGSDTTAITIACCLHELTQNEEVMQKLKEDINKALEKHNGVICYDSIQEMEYLDMVIQEAARKYPALPVLNRKCTKPFKIPNSDIVIEEDTQLIISILGFHRDPKYFPDPMKFEPERFREGSERYNANAYIPFGDGPRTCIGMRQAKISAKVAVVRLLTKFQLTALEKREIVFDNYATSLKAKGGIKLKISKNIH</sequence>
<keyword evidence="9 14" id="KW-0560">Oxidoreductase</keyword>
<dbReference type="CDD" id="cd11056">
    <property type="entry name" value="CYP6-like"/>
    <property type="match status" value="1"/>
</dbReference>
<evidence type="ECO:0000256" key="13">
    <source>
        <dbReference type="PIRSR" id="PIRSR602401-1"/>
    </source>
</evidence>
<dbReference type="PRINTS" id="PR00385">
    <property type="entry name" value="P450"/>
</dbReference>
<evidence type="ECO:0000256" key="3">
    <source>
        <dbReference type="ARBA" id="ARBA00004406"/>
    </source>
</evidence>
<evidence type="ECO:0000256" key="10">
    <source>
        <dbReference type="ARBA" id="ARBA00023004"/>
    </source>
</evidence>
<dbReference type="PANTHER" id="PTHR24292">
    <property type="entry name" value="CYTOCHROME P450"/>
    <property type="match status" value="1"/>
</dbReference>
<keyword evidence="6 13" id="KW-0479">Metal-binding</keyword>
<dbReference type="InterPro" id="IPR017972">
    <property type="entry name" value="Cyt_P450_CS"/>
</dbReference>
<comment type="cofactor">
    <cofactor evidence="1 13">
        <name>heme</name>
        <dbReference type="ChEBI" id="CHEBI:30413"/>
    </cofactor>
</comment>
<dbReference type="InParanoid" id="A0A7R8YNR6"/>
<evidence type="ECO:0000256" key="12">
    <source>
        <dbReference type="ARBA" id="ARBA00023136"/>
    </source>
</evidence>
<dbReference type="EMBL" id="LR899009">
    <property type="protein sequence ID" value="CAD7079546.1"/>
    <property type="molecule type" value="Genomic_DNA"/>
</dbReference>
<dbReference type="OrthoDB" id="2789670at2759"/>
<evidence type="ECO:0000313" key="16">
    <source>
        <dbReference type="Proteomes" id="UP000594454"/>
    </source>
</evidence>
<dbReference type="PANTHER" id="PTHR24292:SF93">
    <property type="entry name" value="CYTOCHROME P450 310A1-RELATED"/>
    <property type="match status" value="1"/>
</dbReference>
<keyword evidence="11 14" id="KW-0503">Monooxygenase</keyword>
<evidence type="ECO:0000313" key="15">
    <source>
        <dbReference type="EMBL" id="CAD7079546.1"/>
    </source>
</evidence>
<comment type="similarity">
    <text evidence="4 14">Belongs to the cytochrome P450 family.</text>
</comment>
<keyword evidence="10 13" id="KW-0408">Iron</keyword>
<evidence type="ECO:0000256" key="2">
    <source>
        <dbReference type="ARBA" id="ARBA00004174"/>
    </source>
</evidence>
<dbReference type="FunFam" id="1.10.630.10:FF:000042">
    <property type="entry name" value="Cytochrome P450"/>
    <property type="match status" value="1"/>
</dbReference>
<dbReference type="InterPro" id="IPR036396">
    <property type="entry name" value="Cyt_P450_sf"/>
</dbReference>
<keyword evidence="7" id="KW-0256">Endoplasmic reticulum</keyword>
<dbReference type="Proteomes" id="UP000594454">
    <property type="component" value="Chromosome 1"/>
</dbReference>
<dbReference type="GO" id="GO:0020037">
    <property type="term" value="F:heme binding"/>
    <property type="evidence" value="ECO:0007669"/>
    <property type="project" value="InterPro"/>
</dbReference>
<evidence type="ECO:0000256" key="11">
    <source>
        <dbReference type="ARBA" id="ARBA00023033"/>
    </source>
</evidence>
<evidence type="ECO:0000256" key="14">
    <source>
        <dbReference type="RuleBase" id="RU000461"/>
    </source>
</evidence>
<keyword evidence="16" id="KW-1185">Reference proteome</keyword>
<dbReference type="OMA" id="MCIGVEY"/>
<keyword evidence="12" id="KW-0472">Membrane</keyword>
<proteinExistence type="inferred from homology"/>
<accession>A0A7R8YNR6</accession>
<name>A0A7R8YNR6_HERIL</name>
<dbReference type="InterPro" id="IPR050476">
    <property type="entry name" value="Insect_CytP450_Detox"/>
</dbReference>
<dbReference type="GO" id="GO:0005789">
    <property type="term" value="C:endoplasmic reticulum membrane"/>
    <property type="evidence" value="ECO:0007669"/>
    <property type="project" value="UniProtKB-SubCell"/>
</dbReference>